<dbReference type="Pfam" id="PF01926">
    <property type="entry name" value="MMR_HSR1"/>
    <property type="match status" value="1"/>
</dbReference>
<dbReference type="GO" id="GO:0030488">
    <property type="term" value="P:tRNA methylation"/>
    <property type="evidence" value="ECO:0007669"/>
    <property type="project" value="TreeGrafter"/>
</dbReference>
<feature type="binding site" evidence="7">
    <location>
        <position position="442"/>
    </location>
    <ligand>
        <name>(6S)-5-formyl-5,6,7,8-tetrahydrofolate</name>
        <dbReference type="ChEBI" id="CHEBI:57457"/>
    </ligand>
</feature>
<dbReference type="Proteomes" id="UP001141619">
    <property type="component" value="Unassembled WGS sequence"/>
</dbReference>
<dbReference type="FunFam" id="3.30.1360.120:FF:000007">
    <property type="entry name" value="tRNA modification GTPase GTPBP3, mitochondrial"/>
    <property type="match status" value="1"/>
</dbReference>
<dbReference type="NCBIfam" id="NF003661">
    <property type="entry name" value="PRK05291.1-3"/>
    <property type="match status" value="1"/>
</dbReference>
<dbReference type="InterPro" id="IPR004520">
    <property type="entry name" value="GTPase_MnmE"/>
</dbReference>
<keyword evidence="4 7" id="KW-0378">Hydrolase</keyword>
<evidence type="ECO:0000313" key="10">
    <source>
        <dbReference type="EMBL" id="MDA5192388.1"/>
    </source>
</evidence>
<dbReference type="GO" id="GO:0002098">
    <property type="term" value="P:tRNA wobble uridine modification"/>
    <property type="evidence" value="ECO:0007669"/>
    <property type="project" value="TreeGrafter"/>
</dbReference>
<sequence>MTVMDTIFALASGRGRAGVAVFRLSGPQAGAALESLTGQSLPPARAARLRWLKDPETADRLDQALVLWFPGPGSFTGEDVVELQIHGGAAVSAAVARALGKLPGLRPAEAGEYARRAFANDRLDLTSAEGLGDLINAETEGQRRQALRQMDGAMERIYEGWRTQLIEALAMTEAAIDFADEDLPDDVGLRARPVVAELCAAMERELTRAPVGERLRDGLTVAILGAPNAGKSSLLNALARREAAIVSDRAGTTRDVIEVHLDLHGLPMTLLDTAGLHDTVDDIELEGIRRARARALTADFRILLLDARDWPVMPEALRDLTGPDSLLVINKTDLRAVEETAGLAVSAKTGAGIDHLIETLTARAEALMSSSEPVLITRQRHRYALEDCVRELQRFLAAGTDRDFELLAEDLRMAARALGRITGRVDVEDLLDVIFSEFCIGK</sequence>
<feature type="binding site" evidence="7">
    <location>
        <position position="253"/>
    </location>
    <ligand>
        <name>Mg(2+)</name>
        <dbReference type="ChEBI" id="CHEBI:18420"/>
    </ligand>
</feature>
<reference evidence="10" key="1">
    <citation type="submission" date="2022-08" db="EMBL/GenBank/DDBJ databases">
        <authorList>
            <person name="Vandamme P."/>
            <person name="Hettiarachchi A."/>
            <person name="Peeters C."/>
            <person name="Cnockaert M."/>
            <person name="Carlier A."/>
        </authorList>
    </citation>
    <scope>NUCLEOTIDE SEQUENCE</scope>
    <source>
        <strain evidence="10">LMG 31809</strain>
    </source>
</reference>
<evidence type="ECO:0000256" key="5">
    <source>
        <dbReference type="ARBA" id="ARBA00022958"/>
    </source>
</evidence>
<protein>
    <recommendedName>
        <fullName evidence="7">tRNA modification GTPase MnmE</fullName>
        <ecNumber evidence="7">3.6.-.-</ecNumber>
    </recommendedName>
</protein>
<evidence type="ECO:0000256" key="8">
    <source>
        <dbReference type="RuleBase" id="RU003313"/>
    </source>
</evidence>
<feature type="binding site" evidence="7">
    <location>
        <position position="232"/>
    </location>
    <ligand>
        <name>Mg(2+)</name>
        <dbReference type="ChEBI" id="CHEBI:18420"/>
    </ligand>
</feature>
<dbReference type="EC" id="3.6.-.-" evidence="7"/>
<evidence type="ECO:0000313" key="11">
    <source>
        <dbReference type="Proteomes" id="UP001141619"/>
    </source>
</evidence>
<dbReference type="AlphaFoldDB" id="A0A9X3TUT9"/>
<feature type="domain" description="TrmE-type G" evidence="9">
    <location>
        <begin position="218"/>
        <end position="365"/>
    </location>
</feature>
<dbReference type="EMBL" id="JANWOI010000001">
    <property type="protein sequence ID" value="MDA5192388.1"/>
    <property type="molecule type" value="Genomic_DNA"/>
</dbReference>
<name>A0A9X3TUT9_9PROT</name>
<feature type="binding site" evidence="7">
    <location>
        <position position="23"/>
    </location>
    <ligand>
        <name>(6S)-5-formyl-5,6,7,8-tetrahydrofolate</name>
        <dbReference type="ChEBI" id="CHEBI:57457"/>
    </ligand>
</feature>
<dbReference type="PANTHER" id="PTHR42714">
    <property type="entry name" value="TRNA MODIFICATION GTPASE GTPBP3"/>
    <property type="match status" value="1"/>
</dbReference>
<evidence type="ECO:0000256" key="4">
    <source>
        <dbReference type="ARBA" id="ARBA00022801"/>
    </source>
</evidence>
<dbReference type="Pfam" id="PF10396">
    <property type="entry name" value="TrmE_N"/>
    <property type="match status" value="1"/>
</dbReference>
<comment type="caution">
    <text evidence="10">The sequence shown here is derived from an EMBL/GenBank/DDBJ whole genome shotgun (WGS) entry which is preliminary data.</text>
</comment>
<dbReference type="SUPFAM" id="SSF116878">
    <property type="entry name" value="TrmE connector domain"/>
    <property type="match status" value="1"/>
</dbReference>
<comment type="similarity">
    <text evidence="1 7 8">Belongs to the TRAFAC class TrmE-Era-EngA-EngB-Septin-like GTPase superfamily. TrmE GTPase family.</text>
</comment>
<dbReference type="PANTHER" id="PTHR42714:SF2">
    <property type="entry name" value="TRNA MODIFICATION GTPASE GTPBP3, MITOCHONDRIAL"/>
    <property type="match status" value="1"/>
</dbReference>
<dbReference type="GO" id="GO:0003924">
    <property type="term" value="F:GTPase activity"/>
    <property type="evidence" value="ECO:0007669"/>
    <property type="project" value="UniProtKB-UniRule"/>
</dbReference>
<evidence type="ECO:0000256" key="7">
    <source>
        <dbReference type="HAMAP-Rule" id="MF_00379"/>
    </source>
</evidence>
<feature type="binding site" evidence="7">
    <location>
        <begin position="228"/>
        <end position="233"/>
    </location>
    <ligand>
        <name>GTP</name>
        <dbReference type="ChEBI" id="CHEBI:37565"/>
    </ligand>
</feature>
<dbReference type="InterPro" id="IPR025867">
    <property type="entry name" value="MnmE_helical"/>
</dbReference>
<keyword evidence="3 7" id="KW-0547">Nucleotide-binding</keyword>
<feature type="binding site" evidence="7">
    <location>
        <begin position="247"/>
        <end position="253"/>
    </location>
    <ligand>
        <name>GTP</name>
        <dbReference type="ChEBI" id="CHEBI:37565"/>
    </ligand>
</feature>
<reference evidence="10" key="2">
    <citation type="journal article" date="2023" name="Syst. Appl. Microbiol.">
        <title>Govania unica gen. nov., sp. nov., a rare biosphere bacterium that represents a novel family in the class Alphaproteobacteria.</title>
        <authorList>
            <person name="Vandamme P."/>
            <person name="Peeters C."/>
            <person name="Hettiarachchi A."/>
            <person name="Cnockaert M."/>
            <person name="Carlier A."/>
        </authorList>
    </citation>
    <scope>NUCLEOTIDE SEQUENCE</scope>
    <source>
        <strain evidence="10">LMG 31809</strain>
    </source>
</reference>
<dbReference type="NCBIfam" id="TIGR00450">
    <property type="entry name" value="mnmE_trmE_thdF"/>
    <property type="match status" value="1"/>
</dbReference>
<feature type="binding site" evidence="7">
    <location>
        <position position="82"/>
    </location>
    <ligand>
        <name>(6S)-5-formyl-5,6,7,8-tetrahydrofolate</name>
        <dbReference type="ChEBI" id="CHEBI:57457"/>
    </ligand>
</feature>
<dbReference type="GO" id="GO:0005737">
    <property type="term" value="C:cytoplasm"/>
    <property type="evidence" value="ECO:0007669"/>
    <property type="project" value="UniProtKB-SubCell"/>
</dbReference>
<dbReference type="CDD" id="cd04164">
    <property type="entry name" value="trmE"/>
    <property type="match status" value="1"/>
</dbReference>
<comment type="function">
    <text evidence="7">Exhibits a very high intrinsic GTPase hydrolysis rate. Involved in the addition of a carboxymethylaminomethyl (cmnm) group at the wobble position (U34) of certain tRNAs, forming tRNA-cmnm(5)s(2)U34.</text>
</comment>
<proteinExistence type="inferred from homology"/>
<evidence type="ECO:0000259" key="9">
    <source>
        <dbReference type="PROSITE" id="PS51709"/>
    </source>
</evidence>
<keyword evidence="2 7" id="KW-0819">tRNA processing</keyword>
<keyword evidence="7" id="KW-0460">Magnesium</keyword>
<dbReference type="GO" id="GO:0005525">
    <property type="term" value="F:GTP binding"/>
    <property type="evidence" value="ECO:0007669"/>
    <property type="project" value="UniProtKB-UniRule"/>
</dbReference>
<dbReference type="SUPFAM" id="SSF52540">
    <property type="entry name" value="P-loop containing nucleoside triphosphate hydrolases"/>
    <property type="match status" value="1"/>
</dbReference>
<feature type="binding site" evidence="7">
    <location>
        <position position="122"/>
    </location>
    <ligand>
        <name>(6S)-5-formyl-5,6,7,8-tetrahydrofolate</name>
        <dbReference type="ChEBI" id="CHEBI:57457"/>
    </ligand>
</feature>
<evidence type="ECO:0000256" key="3">
    <source>
        <dbReference type="ARBA" id="ARBA00022741"/>
    </source>
</evidence>
<dbReference type="GO" id="GO:0046872">
    <property type="term" value="F:metal ion binding"/>
    <property type="evidence" value="ECO:0007669"/>
    <property type="project" value="UniProtKB-KW"/>
</dbReference>
<evidence type="ECO:0000256" key="6">
    <source>
        <dbReference type="ARBA" id="ARBA00023134"/>
    </source>
</evidence>
<dbReference type="HAMAP" id="MF_00379">
    <property type="entry name" value="GTPase_MnmE"/>
    <property type="match status" value="1"/>
</dbReference>
<dbReference type="InterPro" id="IPR027368">
    <property type="entry name" value="MnmE_dom2"/>
</dbReference>
<dbReference type="RefSeq" id="WP_274942097.1">
    <property type="nucleotide sequence ID" value="NZ_JANWOI010000001.1"/>
</dbReference>
<keyword evidence="11" id="KW-1185">Reference proteome</keyword>
<dbReference type="Gene3D" id="3.40.50.300">
    <property type="entry name" value="P-loop containing nucleotide triphosphate hydrolases"/>
    <property type="match status" value="1"/>
</dbReference>
<keyword evidence="7" id="KW-0479">Metal-binding</keyword>
<dbReference type="InterPro" id="IPR027266">
    <property type="entry name" value="TrmE/GcvT-like"/>
</dbReference>
<dbReference type="Pfam" id="PF12631">
    <property type="entry name" value="MnmE_helical"/>
    <property type="match status" value="1"/>
</dbReference>
<dbReference type="Gene3D" id="1.20.120.430">
    <property type="entry name" value="tRNA modification GTPase MnmE domain 2"/>
    <property type="match status" value="1"/>
</dbReference>
<dbReference type="CDD" id="cd14858">
    <property type="entry name" value="TrmE_N"/>
    <property type="match status" value="1"/>
</dbReference>
<keyword evidence="7" id="KW-0963">Cytoplasm</keyword>
<evidence type="ECO:0000256" key="2">
    <source>
        <dbReference type="ARBA" id="ARBA00022694"/>
    </source>
</evidence>
<gene>
    <name evidence="7 10" type="primary">mnmE</name>
    <name evidence="7" type="synonym">trmE</name>
    <name evidence="10" type="ORF">NYP16_00245</name>
</gene>
<organism evidence="10 11">
    <name type="scientific">Govanella unica</name>
    <dbReference type="NCBI Taxonomy" id="2975056"/>
    <lineage>
        <taxon>Bacteria</taxon>
        <taxon>Pseudomonadati</taxon>
        <taxon>Pseudomonadota</taxon>
        <taxon>Alphaproteobacteria</taxon>
        <taxon>Emcibacterales</taxon>
        <taxon>Govanellaceae</taxon>
        <taxon>Govanella</taxon>
    </lineage>
</organism>
<dbReference type="Gene3D" id="3.30.1360.120">
    <property type="entry name" value="Probable tRNA modification gtpase trme, domain 1"/>
    <property type="match status" value="1"/>
</dbReference>
<evidence type="ECO:0000256" key="1">
    <source>
        <dbReference type="ARBA" id="ARBA00011043"/>
    </source>
</evidence>
<dbReference type="PROSITE" id="PS51709">
    <property type="entry name" value="G_TRME"/>
    <property type="match status" value="1"/>
</dbReference>
<keyword evidence="6 7" id="KW-0342">GTP-binding</keyword>
<dbReference type="InterPro" id="IPR027417">
    <property type="entry name" value="P-loop_NTPase"/>
</dbReference>
<keyword evidence="5 7" id="KW-0630">Potassium</keyword>
<dbReference type="InterPro" id="IPR018948">
    <property type="entry name" value="GTP-bd_TrmE_N"/>
</dbReference>
<dbReference type="InterPro" id="IPR031168">
    <property type="entry name" value="G_TrmE"/>
</dbReference>
<dbReference type="InterPro" id="IPR006073">
    <property type="entry name" value="GTP-bd"/>
</dbReference>
<accession>A0A9X3TUT9</accession>
<feature type="binding site" evidence="7">
    <location>
        <begin position="272"/>
        <end position="275"/>
    </location>
    <ligand>
        <name>GTP</name>
        <dbReference type="ChEBI" id="CHEBI:37565"/>
    </ligand>
</feature>
<comment type="subunit">
    <text evidence="7">Homodimer. Heterotetramer of two MnmE and two MnmG subunits.</text>
</comment>
<dbReference type="InterPro" id="IPR005225">
    <property type="entry name" value="Small_GTP-bd"/>
</dbReference>
<comment type="subcellular location">
    <subcellularLocation>
        <location evidence="7">Cytoplasm</location>
    </subcellularLocation>
</comment>
<dbReference type="NCBIfam" id="TIGR00231">
    <property type="entry name" value="small_GTP"/>
    <property type="match status" value="1"/>
</dbReference>
<comment type="cofactor">
    <cofactor evidence="7">
        <name>K(+)</name>
        <dbReference type="ChEBI" id="CHEBI:29103"/>
    </cofactor>
    <text evidence="7">Binds 1 potassium ion per subunit.</text>
</comment>
<comment type="caution">
    <text evidence="7">Lacks conserved residue(s) required for the propagation of feature annotation.</text>
</comment>